<dbReference type="AlphaFoldDB" id="A0AAV3ZX74"/>
<sequence>MVHSIWRPSSYPLRPGPSIRGRSFSELRGHGIVKSRTSPYNLRCNGQTERFNRTYYAHWPLRKSDAVQVYTGVESWYSTTPHSATSVSPYVLIFGRDVSLPIDCIYKRSSTST</sequence>
<gene>
    <name evidence="1" type="ORF">PoB_002574000</name>
</gene>
<dbReference type="Proteomes" id="UP000735302">
    <property type="component" value="Unassembled WGS sequence"/>
</dbReference>
<evidence type="ECO:0000313" key="2">
    <source>
        <dbReference type="Proteomes" id="UP000735302"/>
    </source>
</evidence>
<proteinExistence type="predicted"/>
<dbReference type="Gene3D" id="3.30.420.10">
    <property type="entry name" value="Ribonuclease H-like superfamily/Ribonuclease H"/>
    <property type="match status" value="1"/>
</dbReference>
<accession>A0AAV3ZX74</accession>
<dbReference type="InterPro" id="IPR012337">
    <property type="entry name" value="RNaseH-like_sf"/>
</dbReference>
<name>A0AAV3ZX74_9GAST</name>
<dbReference type="SUPFAM" id="SSF53098">
    <property type="entry name" value="Ribonuclease H-like"/>
    <property type="match status" value="1"/>
</dbReference>
<evidence type="ECO:0000313" key="1">
    <source>
        <dbReference type="EMBL" id="GFN99234.1"/>
    </source>
</evidence>
<reference evidence="1 2" key="1">
    <citation type="journal article" date="2021" name="Elife">
        <title>Chloroplast acquisition without the gene transfer in kleptoplastic sea slugs, Plakobranchus ocellatus.</title>
        <authorList>
            <person name="Maeda T."/>
            <person name="Takahashi S."/>
            <person name="Yoshida T."/>
            <person name="Shimamura S."/>
            <person name="Takaki Y."/>
            <person name="Nagai Y."/>
            <person name="Toyoda A."/>
            <person name="Suzuki Y."/>
            <person name="Arimoto A."/>
            <person name="Ishii H."/>
            <person name="Satoh N."/>
            <person name="Nishiyama T."/>
            <person name="Hasebe M."/>
            <person name="Maruyama T."/>
            <person name="Minagawa J."/>
            <person name="Obokata J."/>
            <person name="Shigenobu S."/>
        </authorList>
    </citation>
    <scope>NUCLEOTIDE SEQUENCE [LARGE SCALE GENOMIC DNA]</scope>
</reference>
<dbReference type="EMBL" id="BLXT01002950">
    <property type="protein sequence ID" value="GFN99234.1"/>
    <property type="molecule type" value="Genomic_DNA"/>
</dbReference>
<keyword evidence="2" id="KW-1185">Reference proteome</keyword>
<organism evidence="1 2">
    <name type="scientific">Plakobranchus ocellatus</name>
    <dbReference type="NCBI Taxonomy" id="259542"/>
    <lineage>
        <taxon>Eukaryota</taxon>
        <taxon>Metazoa</taxon>
        <taxon>Spiralia</taxon>
        <taxon>Lophotrochozoa</taxon>
        <taxon>Mollusca</taxon>
        <taxon>Gastropoda</taxon>
        <taxon>Heterobranchia</taxon>
        <taxon>Euthyneura</taxon>
        <taxon>Panpulmonata</taxon>
        <taxon>Sacoglossa</taxon>
        <taxon>Placobranchoidea</taxon>
        <taxon>Plakobranchidae</taxon>
        <taxon>Plakobranchus</taxon>
    </lineage>
</organism>
<dbReference type="InterPro" id="IPR036397">
    <property type="entry name" value="RNaseH_sf"/>
</dbReference>
<comment type="caution">
    <text evidence="1">The sequence shown here is derived from an EMBL/GenBank/DDBJ whole genome shotgun (WGS) entry which is preliminary data.</text>
</comment>
<dbReference type="GO" id="GO:0003676">
    <property type="term" value="F:nucleic acid binding"/>
    <property type="evidence" value="ECO:0007669"/>
    <property type="project" value="InterPro"/>
</dbReference>
<protein>
    <submittedName>
        <fullName evidence="1">Pol polyprotein</fullName>
    </submittedName>
</protein>